<keyword evidence="4 8" id="KW-0819">tRNA processing</keyword>
<dbReference type="EMBL" id="LN890285">
    <property type="protein sequence ID" value="CUR53060.1"/>
    <property type="molecule type" value="Genomic_DNA"/>
</dbReference>
<comment type="similarity">
    <text evidence="8">Belongs to the tRNA(Ile)-lysidine synthase family.</text>
</comment>
<dbReference type="OrthoDB" id="9807403at2"/>
<keyword evidence="5 8" id="KW-0547">Nucleotide-binding</keyword>
<dbReference type="InterPro" id="IPR011063">
    <property type="entry name" value="TilS/TtcA_N"/>
</dbReference>
<evidence type="ECO:0000259" key="10">
    <source>
        <dbReference type="SMART" id="SM00977"/>
    </source>
</evidence>
<dbReference type="Gene3D" id="3.40.50.620">
    <property type="entry name" value="HUPs"/>
    <property type="match status" value="1"/>
</dbReference>
<dbReference type="InterPro" id="IPR012796">
    <property type="entry name" value="Lysidine-tRNA-synth_C"/>
</dbReference>
<dbReference type="HAMAP" id="MF_01161">
    <property type="entry name" value="tRNA_Ile_lys_synt"/>
    <property type="match status" value="1"/>
</dbReference>
<gene>
    <name evidence="8 11" type="primary">tilS</name>
    <name evidence="11" type="ORF">BTSPAZIEG_0078</name>
</gene>
<evidence type="ECO:0000256" key="3">
    <source>
        <dbReference type="ARBA" id="ARBA00022598"/>
    </source>
</evidence>
<comment type="catalytic activity">
    <reaction evidence="7 8">
        <text>cytidine(34) in tRNA(Ile2) + L-lysine + ATP = lysidine(34) in tRNA(Ile2) + AMP + diphosphate + H(+)</text>
        <dbReference type="Rhea" id="RHEA:43744"/>
        <dbReference type="Rhea" id="RHEA-COMP:10625"/>
        <dbReference type="Rhea" id="RHEA-COMP:10670"/>
        <dbReference type="ChEBI" id="CHEBI:15378"/>
        <dbReference type="ChEBI" id="CHEBI:30616"/>
        <dbReference type="ChEBI" id="CHEBI:32551"/>
        <dbReference type="ChEBI" id="CHEBI:33019"/>
        <dbReference type="ChEBI" id="CHEBI:82748"/>
        <dbReference type="ChEBI" id="CHEBI:83665"/>
        <dbReference type="ChEBI" id="CHEBI:456215"/>
        <dbReference type="EC" id="6.3.4.19"/>
    </reaction>
</comment>
<dbReference type="InterPro" id="IPR014729">
    <property type="entry name" value="Rossmann-like_a/b/a_fold"/>
</dbReference>
<feature type="binding site" evidence="8">
    <location>
        <begin position="25"/>
        <end position="30"/>
    </location>
    <ligand>
        <name>ATP</name>
        <dbReference type="ChEBI" id="CHEBI:30616"/>
    </ligand>
</feature>
<reference evidence="12" key="1">
    <citation type="submission" date="2015-10" db="EMBL/GenBank/DDBJ databases">
        <authorList>
            <person name="Manzano-Marin A."/>
            <person name="Manzano-Marin A."/>
        </authorList>
    </citation>
    <scope>NUCLEOTIDE SEQUENCE [LARGE SCALE GENOMIC DNA]</scope>
    <source>
        <strain evidence="12">BTs</strain>
    </source>
</reference>
<dbReference type="SUPFAM" id="SSF52402">
    <property type="entry name" value="Adenine nucleotide alpha hydrolases-like"/>
    <property type="match status" value="1"/>
</dbReference>
<evidence type="ECO:0000256" key="8">
    <source>
        <dbReference type="HAMAP-Rule" id="MF_01161"/>
    </source>
</evidence>
<evidence type="ECO:0000256" key="9">
    <source>
        <dbReference type="SAM" id="Phobius"/>
    </source>
</evidence>
<dbReference type="STRING" id="98804.BTSPAZIEG_0078"/>
<comment type="subcellular location">
    <subcellularLocation>
        <location evidence="1 8">Cytoplasm</location>
    </subcellularLocation>
</comment>
<dbReference type="RefSeq" id="WP_075472369.1">
    <property type="nucleotide sequence ID" value="NZ_LN890285.1"/>
</dbReference>
<organism evidence="11 12">
    <name type="scientific">Buchnera aphidicola subsp. Tuberolachnus salignus</name>
    <dbReference type="NCBI Taxonomy" id="98804"/>
    <lineage>
        <taxon>Bacteria</taxon>
        <taxon>Pseudomonadati</taxon>
        <taxon>Pseudomonadota</taxon>
        <taxon>Gammaproteobacteria</taxon>
        <taxon>Enterobacterales</taxon>
        <taxon>Erwiniaceae</taxon>
        <taxon>Buchnera</taxon>
    </lineage>
</organism>
<feature type="domain" description="Lysidine-tRNA(Ile) synthetase C-terminal" evidence="10">
    <location>
        <begin position="364"/>
        <end position="435"/>
    </location>
</feature>
<dbReference type="PANTHER" id="PTHR43033">
    <property type="entry name" value="TRNA(ILE)-LYSIDINE SYNTHASE-RELATED"/>
    <property type="match status" value="1"/>
</dbReference>
<dbReference type="GO" id="GO:0032267">
    <property type="term" value="F:tRNA(Ile)-lysidine synthase activity"/>
    <property type="evidence" value="ECO:0007669"/>
    <property type="project" value="UniProtKB-EC"/>
</dbReference>
<comment type="domain">
    <text evidence="8">The N-terminal region contains the highly conserved SGGXDS motif, predicted to be a P-loop motif involved in ATP binding.</text>
</comment>
<feature type="transmembrane region" description="Helical" evidence="9">
    <location>
        <begin position="20"/>
        <end position="40"/>
    </location>
</feature>
<accession>A0A160SWM3</accession>
<dbReference type="CDD" id="cd01992">
    <property type="entry name" value="TilS_N"/>
    <property type="match status" value="1"/>
</dbReference>
<dbReference type="GO" id="GO:0006400">
    <property type="term" value="P:tRNA modification"/>
    <property type="evidence" value="ECO:0007669"/>
    <property type="project" value="UniProtKB-UniRule"/>
</dbReference>
<dbReference type="EC" id="6.3.4.19" evidence="8"/>
<dbReference type="NCBIfam" id="TIGR02433">
    <property type="entry name" value="lysidine_TilS_C"/>
    <property type="match status" value="1"/>
</dbReference>
<keyword evidence="9" id="KW-1133">Transmembrane helix</keyword>
<dbReference type="SMART" id="SM00977">
    <property type="entry name" value="TilS_C"/>
    <property type="match status" value="1"/>
</dbReference>
<evidence type="ECO:0000313" key="11">
    <source>
        <dbReference type="EMBL" id="CUR53060.1"/>
    </source>
</evidence>
<dbReference type="GO" id="GO:0005737">
    <property type="term" value="C:cytoplasm"/>
    <property type="evidence" value="ECO:0007669"/>
    <property type="project" value="UniProtKB-SubCell"/>
</dbReference>
<dbReference type="NCBIfam" id="TIGR02432">
    <property type="entry name" value="lysidine_TilS_N"/>
    <property type="match status" value="1"/>
</dbReference>
<keyword evidence="2 8" id="KW-0963">Cytoplasm</keyword>
<dbReference type="Pfam" id="PF11734">
    <property type="entry name" value="TilS_C"/>
    <property type="match status" value="1"/>
</dbReference>
<evidence type="ECO:0000256" key="5">
    <source>
        <dbReference type="ARBA" id="ARBA00022741"/>
    </source>
</evidence>
<evidence type="ECO:0000256" key="6">
    <source>
        <dbReference type="ARBA" id="ARBA00022840"/>
    </source>
</evidence>
<dbReference type="SUPFAM" id="SSF56037">
    <property type="entry name" value="PheT/TilS domain"/>
    <property type="match status" value="1"/>
</dbReference>
<dbReference type="InterPro" id="IPR012795">
    <property type="entry name" value="tRNA_Ile_lys_synt_N"/>
</dbReference>
<evidence type="ECO:0000313" key="12">
    <source>
        <dbReference type="Proteomes" id="UP000243633"/>
    </source>
</evidence>
<evidence type="ECO:0000256" key="2">
    <source>
        <dbReference type="ARBA" id="ARBA00022490"/>
    </source>
</evidence>
<protein>
    <recommendedName>
        <fullName evidence="8">tRNA(Ile)-lysidine synthase</fullName>
        <ecNumber evidence="8">6.3.4.19</ecNumber>
    </recommendedName>
    <alternativeName>
        <fullName evidence="8">tRNA(Ile)-2-lysyl-cytidine synthase</fullName>
    </alternativeName>
    <alternativeName>
        <fullName evidence="8">tRNA(Ile)-lysidine synthetase</fullName>
    </alternativeName>
</protein>
<dbReference type="AlphaFoldDB" id="A0A160SWM3"/>
<evidence type="ECO:0000256" key="7">
    <source>
        <dbReference type="ARBA" id="ARBA00048539"/>
    </source>
</evidence>
<sequence>MSLKNLIKKLLKKHKRFKKFLIALSGGVDSIVLLNQFFLYKKKKNIQIRAIYIDHNLTNISKTQKKHCKKICKNYKIYFFSISIILKNIKKYGLEASARLARYDVFKKFLKKKEILVTAHHLNDQCETFFLALKRKSGITGLSSMKILIPFFHTFLMRPFLQYLKKDILKIALKNKLSWIEDETNQNIKYERNFIRHKILPIFQNKWSYFLKNCYISIKILEKERKILLMLLQKKLKKYLDINKNLNLNLFSQLKSNFQNSLLRLWILEKKHKNIPFFLIQNIQEKFLKNYNLLQKKIIYKNFLIYNKKNILIFTKKNICVKNIILLWKKPYKKILLPYDLGGLYISYNQKYSFFPYPSKNTVINIRFIINGKFYVSGNNKKKTIQDIWQDYKIPIELRHNIPLIFYNQNLIGGIGVFYCPYDQKKIKKKISFIWSTSTIKKKNNNKNYHIQSISYNP</sequence>
<keyword evidence="6 8" id="KW-0067">ATP-binding</keyword>
<dbReference type="Proteomes" id="UP000243633">
    <property type="component" value="Chromosome 1"/>
</dbReference>
<evidence type="ECO:0000256" key="4">
    <source>
        <dbReference type="ARBA" id="ARBA00022694"/>
    </source>
</evidence>
<comment type="function">
    <text evidence="8">Ligates lysine onto the cytidine present at position 34 of the AUA codon-specific tRNA(Ile) that contains the anticodon CAU, in an ATP-dependent manner. Cytidine is converted to lysidine, thus changing the amino acid specificity of the tRNA from methionine to isoleucine.</text>
</comment>
<keyword evidence="9" id="KW-0812">Transmembrane</keyword>
<dbReference type="GO" id="GO:0005524">
    <property type="term" value="F:ATP binding"/>
    <property type="evidence" value="ECO:0007669"/>
    <property type="project" value="UniProtKB-UniRule"/>
</dbReference>
<proteinExistence type="inferred from homology"/>
<keyword evidence="3 8" id="KW-0436">Ligase</keyword>
<dbReference type="InterPro" id="IPR012094">
    <property type="entry name" value="tRNA_Ile_lys_synt"/>
</dbReference>
<keyword evidence="12" id="KW-1185">Reference proteome</keyword>
<name>A0A160SWM3_BUCTT</name>
<keyword evidence="9" id="KW-0472">Membrane</keyword>
<dbReference type="PANTHER" id="PTHR43033:SF1">
    <property type="entry name" value="TRNA(ILE)-LYSIDINE SYNTHASE-RELATED"/>
    <property type="match status" value="1"/>
</dbReference>
<evidence type="ECO:0000256" key="1">
    <source>
        <dbReference type="ARBA" id="ARBA00004496"/>
    </source>
</evidence>
<dbReference type="Pfam" id="PF01171">
    <property type="entry name" value="ATP_bind_3"/>
    <property type="match status" value="1"/>
</dbReference>
<dbReference type="PATRIC" id="fig|98804.3.peg.69"/>